<keyword evidence="1" id="KW-0597">Phosphoprotein</keyword>
<evidence type="ECO:0000313" key="2">
    <source>
        <dbReference type="EMBL" id="RCW39073.1"/>
    </source>
</evidence>
<comment type="caution">
    <text evidence="2">The sequence shown here is derived from an EMBL/GenBank/DDBJ whole genome shotgun (WGS) entry which is preliminary data.</text>
</comment>
<accession>A0A368VEE3</accession>
<dbReference type="PROSITE" id="PS51343">
    <property type="entry name" value="PII_GLNB_DOM"/>
    <property type="match status" value="1"/>
</dbReference>
<dbReference type="Pfam" id="PF00543">
    <property type="entry name" value="P-II"/>
    <property type="match status" value="1"/>
</dbReference>
<dbReference type="InterPro" id="IPR011322">
    <property type="entry name" value="N-reg_PII-like_a/b"/>
</dbReference>
<name>A0A368VEE3_9BACT</name>
<proteinExistence type="predicted"/>
<dbReference type="SUPFAM" id="SSF54913">
    <property type="entry name" value="GlnB-like"/>
    <property type="match status" value="1"/>
</dbReference>
<dbReference type="Gene3D" id="3.30.70.120">
    <property type="match status" value="1"/>
</dbReference>
<dbReference type="SMART" id="SM00938">
    <property type="entry name" value="P-II"/>
    <property type="match status" value="1"/>
</dbReference>
<dbReference type="Proteomes" id="UP000252733">
    <property type="component" value="Unassembled WGS sequence"/>
</dbReference>
<dbReference type="PRINTS" id="PR00340">
    <property type="entry name" value="PIIGLNB"/>
</dbReference>
<sequence>MQVPYYQQLKNFMLMKLIKAYIRHRKLEEVYNALKLEGFGAMTLVECDGTGKYTDSQNSHISEKYPFADACRVTKIEILVPNSDKKKVTAIIREKGRTGYQGDGIILISSVDEVHKIKNNDSGVESV</sequence>
<dbReference type="PANTHER" id="PTHR30115">
    <property type="entry name" value="NITROGEN REGULATORY PROTEIN P-II"/>
    <property type="match status" value="1"/>
</dbReference>
<organism evidence="2 3">
    <name type="scientific">Marinilabilia salmonicolor</name>
    <dbReference type="NCBI Taxonomy" id="989"/>
    <lineage>
        <taxon>Bacteria</taxon>
        <taxon>Pseudomonadati</taxon>
        <taxon>Bacteroidota</taxon>
        <taxon>Bacteroidia</taxon>
        <taxon>Marinilabiliales</taxon>
        <taxon>Marinilabiliaceae</taxon>
        <taxon>Marinilabilia</taxon>
    </lineage>
</organism>
<dbReference type="InterPro" id="IPR002187">
    <property type="entry name" value="N-reg_PII"/>
</dbReference>
<dbReference type="GO" id="GO:0005524">
    <property type="term" value="F:ATP binding"/>
    <property type="evidence" value="ECO:0007669"/>
    <property type="project" value="TreeGrafter"/>
</dbReference>
<keyword evidence="3" id="KW-1185">Reference proteome</keyword>
<dbReference type="AlphaFoldDB" id="A0A368VEE3"/>
<dbReference type="PANTHER" id="PTHR30115:SF11">
    <property type="entry name" value="NITROGEN REGULATORY PROTEIN P-II HOMOLOG"/>
    <property type="match status" value="1"/>
</dbReference>
<gene>
    <name evidence="2" type="ORF">DFO77_102228</name>
</gene>
<dbReference type="GO" id="GO:0030234">
    <property type="term" value="F:enzyme regulator activity"/>
    <property type="evidence" value="ECO:0007669"/>
    <property type="project" value="InterPro"/>
</dbReference>
<evidence type="ECO:0000256" key="1">
    <source>
        <dbReference type="PIRSR" id="PIRSR602187-50"/>
    </source>
</evidence>
<evidence type="ECO:0000313" key="3">
    <source>
        <dbReference type="Proteomes" id="UP000252733"/>
    </source>
</evidence>
<reference evidence="2 3" key="1">
    <citation type="submission" date="2018-07" db="EMBL/GenBank/DDBJ databases">
        <title>Freshwater and sediment microbial communities from various areas in North America, analyzing microbe dynamics in response to fracking.</title>
        <authorList>
            <person name="Lamendella R."/>
        </authorList>
    </citation>
    <scope>NUCLEOTIDE SEQUENCE [LARGE SCALE GENOMIC DNA]</scope>
    <source>
        <strain evidence="2 3">160A</strain>
    </source>
</reference>
<protein>
    <submittedName>
        <fullName evidence="2">Nitrogen regulatory protein P-II family</fullName>
    </submittedName>
</protein>
<dbReference type="GO" id="GO:0006808">
    <property type="term" value="P:regulation of nitrogen utilization"/>
    <property type="evidence" value="ECO:0007669"/>
    <property type="project" value="InterPro"/>
</dbReference>
<dbReference type="EMBL" id="QPIZ01000002">
    <property type="protein sequence ID" value="RCW39073.1"/>
    <property type="molecule type" value="Genomic_DNA"/>
</dbReference>
<dbReference type="GO" id="GO:0005829">
    <property type="term" value="C:cytosol"/>
    <property type="evidence" value="ECO:0007669"/>
    <property type="project" value="TreeGrafter"/>
</dbReference>
<dbReference type="InterPro" id="IPR015867">
    <property type="entry name" value="N-reg_PII/ATP_PRibTrfase_C"/>
</dbReference>
<feature type="modified residue" description="O-UMP-tyrosine" evidence="1">
    <location>
        <position position="65"/>
    </location>
</feature>